<dbReference type="EMBL" id="UZAM01009132">
    <property type="protein sequence ID" value="VDP07829.1"/>
    <property type="molecule type" value="Genomic_DNA"/>
</dbReference>
<feature type="region of interest" description="Disordered" evidence="1">
    <location>
        <begin position="85"/>
        <end position="155"/>
    </location>
</feature>
<dbReference type="AlphaFoldDB" id="A0A183IPT4"/>
<gene>
    <name evidence="2" type="ORF">SBAD_LOCUS5631</name>
</gene>
<accession>A0A183IPT4</accession>
<reference evidence="4" key="1">
    <citation type="submission" date="2016-06" db="UniProtKB">
        <authorList>
            <consortium name="WormBaseParasite"/>
        </authorList>
    </citation>
    <scope>IDENTIFICATION</scope>
</reference>
<evidence type="ECO:0000256" key="1">
    <source>
        <dbReference type="SAM" id="MobiDB-lite"/>
    </source>
</evidence>
<sequence length="155" mass="16701">NQQNVTHLLVSNNLKKKDVTARYALTTVDDVPQLSADGGSDTNVGGGGSTFCQKTVTPEPLSSNRCQWSSCRRGDDALGTEKMIGSNWNVMRHSSDDGDRKNKVVVQQPEGGGPVGRSSYNDSDERSEANKRQRWSSSSSSSMPSSRSLADANYG</sequence>
<protein>
    <submittedName>
        <fullName evidence="4">Neuron navigator 2</fullName>
    </submittedName>
</protein>
<organism evidence="4">
    <name type="scientific">Soboliphyme baturini</name>
    <dbReference type="NCBI Taxonomy" id="241478"/>
    <lineage>
        <taxon>Eukaryota</taxon>
        <taxon>Metazoa</taxon>
        <taxon>Ecdysozoa</taxon>
        <taxon>Nematoda</taxon>
        <taxon>Enoplea</taxon>
        <taxon>Dorylaimia</taxon>
        <taxon>Dioctophymatida</taxon>
        <taxon>Dioctophymatoidea</taxon>
        <taxon>Soboliphymatidae</taxon>
        <taxon>Soboliphyme</taxon>
    </lineage>
</organism>
<proteinExistence type="predicted"/>
<evidence type="ECO:0000313" key="2">
    <source>
        <dbReference type="EMBL" id="VDP07829.1"/>
    </source>
</evidence>
<reference evidence="2 3" key="2">
    <citation type="submission" date="2018-11" db="EMBL/GenBank/DDBJ databases">
        <authorList>
            <consortium name="Pathogen Informatics"/>
        </authorList>
    </citation>
    <scope>NUCLEOTIDE SEQUENCE [LARGE SCALE GENOMIC DNA]</scope>
</reference>
<feature type="compositionally biased region" description="Low complexity" evidence="1">
    <location>
        <begin position="136"/>
        <end position="148"/>
    </location>
</feature>
<dbReference type="WBParaSite" id="SBAD_0000585401-mRNA-1">
    <property type="protein sequence ID" value="SBAD_0000585401-mRNA-1"/>
    <property type="gene ID" value="SBAD_0000585401"/>
</dbReference>
<keyword evidence="3" id="KW-1185">Reference proteome</keyword>
<evidence type="ECO:0000313" key="4">
    <source>
        <dbReference type="WBParaSite" id="SBAD_0000585401-mRNA-1"/>
    </source>
</evidence>
<dbReference type="Proteomes" id="UP000270296">
    <property type="component" value="Unassembled WGS sequence"/>
</dbReference>
<evidence type="ECO:0000313" key="3">
    <source>
        <dbReference type="Proteomes" id="UP000270296"/>
    </source>
</evidence>
<feature type="compositionally biased region" description="Basic and acidic residues" evidence="1">
    <location>
        <begin position="93"/>
        <end position="102"/>
    </location>
</feature>
<name>A0A183IPT4_9BILA</name>